<keyword evidence="2" id="KW-0732">Signal</keyword>
<keyword evidence="4" id="KW-1185">Reference proteome</keyword>
<evidence type="ECO:0000313" key="3">
    <source>
        <dbReference type="EMBL" id="WAA12661.1"/>
    </source>
</evidence>
<dbReference type="KEGG" id="fhl:OE105_00510"/>
<dbReference type="AlphaFoldDB" id="A0A9E8RYB2"/>
<dbReference type="Gene3D" id="3.40.1000.10">
    <property type="entry name" value="Mog1/PsbP, alpha/beta/alpha sandwich"/>
    <property type="match status" value="1"/>
</dbReference>
<gene>
    <name evidence="3" type="ORF">OE105_00510</name>
</gene>
<dbReference type="EMBL" id="CP106877">
    <property type="protein sequence ID" value="WAA12661.1"/>
    <property type="molecule type" value="Genomic_DNA"/>
</dbReference>
<protein>
    <recommendedName>
        <fullName evidence="5">Lipoprotein</fullName>
    </recommendedName>
</protein>
<name>A0A9E8RYB2_9BACI</name>
<evidence type="ECO:0000313" key="4">
    <source>
        <dbReference type="Proteomes" id="UP001164726"/>
    </source>
</evidence>
<feature type="chain" id="PRO_5038550598" description="Lipoprotein" evidence="2">
    <location>
        <begin position="24"/>
        <end position="202"/>
    </location>
</feature>
<evidence type="ECO:0008006" key="5">
    <source>
        <dbReference type="Google" id="ProtNLM"/>
    </source>
</evidence>
<accession>A0A9E8RYB2</accession>
<feature type="signal peptide" evidence="2">
    <location>
        <begin position="1"/>
        <end position="23"/>
    </location>
</feature>
<evidence type="ECO:0000256" key="2">
    <source>
        <dbReference type="SAM" id="SignalP"/>
    </source>
</evidence>
<dbReference type="PROSITE" id="PS51257">
    <property type="entry name" value="PROKAR_LIPOPROTEIN"/>
    <property type="match status" value="1"/>
</dbReference>
<evidence type="ECO:0000256" key="1">
    <source>
        <dbReference type="SAM" id="MobiDB-lite"/>
    </source>
</evidence>
<dbReference type="Proteomes" id="UP001164726">
    <property type="component" value="Chromosome"/>
</dbReference>
<proteinExistence type="predicted"/>
<dbReference type="RefSeq" id="WP_275420790.1">
    <property type="nucleotide sequence ID" value="NZ_CP106877.1"/>
</dbReference>
<feature type="region of interest" description="Disordered" evidence="1">
    <location>
        <begin position="31"/>
        <end position="62"/>
    </location>
</feature>
<sequence>MKKSYILIILALSMTFLSGCALSKDKKPAQNEAVEKNEIEENNQTVEENMEENESTTKEAESAVKIPVTLEKATFEVPEYFLELTSDQDYGLPYVRYIIDVGASFNLVVEDLSKYPGITLEQYIEIALASAKYDYKTNIYKEINGYRVNELITSPGDNGTILHQTTFLHDNKAYIFTYGSLEENYDEYLPVIEEILQTVSFN</sequence>
<organism evidence="3 4">
    <name type="scientific">Fervidibacillus halotolerans</name>
    <dbReference type="NCBI Taxonomy" id="2980027"/>
    <lineage>
        <taxon>Bacteria</taxon>
        <taxon>Bacillati</taxon>
        <taxon>Bacillota</taxon>
        <taxon>Bacilli</taxon>
        <taxon>Bacillales</taxon>
        <taxon>Bacillaceae</taxon>
        <taxon>Fervidibacillus</taxon>
    </lineage>
</organism>
<reference evidence="3" key="1">
    <citation type="submission" date="2022-09" db="EMBL/GenBank/DDBJ databases">
        <title>Complete Genomes of Fervidibacillus albus and Fervidibacillus halotolerans isolated from tidal flat sediments.</title>
        <authorList>
            <person name="Kwon K.K."/>
            <person name="Yang S.-H."/>
            <person name="Park M.J."/>
            <person name="Oh H.-M."/>
        </authorList>
    </citation>
    <scope>NUCLEOTIDE SEQUENCE</scope>
    <source>
        <strain evidence="3">MEBiC13594</strain>
    </source>
</reference>